<dbReference type="AlphaFoldDB" id="A0A4Q9KBA6"/>
<keyword evidence="2" id="KW-1185">Reference proteome</keyword>
<dbReference type="SUPFAM" id="SSF88723">
    <property type="entry name" value="PIN domain-like"/>
    <property type="match status" value="1"/>
</dbReference>
<comment type="caution">
    <text evidence="1">The sequence shown here is derived from an EMBL/GenBank/DDBJ whole genome shotgun (WGS) entry which is preliminary data.</text>
</comment>
<gene>
    <name evidence="1" type="ORF">ET989_12690</name>
</gene>
<dbReference type="Proteomes" id="UP000292373">
    <property type="component" value="Unassembled WGS sequence"/>
</dbReference>
<accession>A0A4Q9KBA6</accession>
<proteinExistence type="predicted"/>
<dbReference type="InterPro" id="IPR029060">
    <property type="entry name" value="PIN-like_dom_sf"/>
</dbReference>
<name>A0A4Q9KBA6_9ACTN</name>
<evidence type="ECO:0000313" key="1">
    <source>
        <dbReference type="EMBL" id="TBT83036.1"/>
    </source>
</evidence>
<organism evidence="1 2">
    <name type="scientific">Propioniciclava sinopodophylli</name>
    <dbReference type="NCBI Taxonomy" id="1837344"/>
    <lineage>
        <taxon>Bacteria</taxon>
        <taxon>Bacillati</taxon>
        <taxon>Actinomycetota</taxon>
        <taxon>Actinomycetes</taxon>
        <taxon>Propionibacteriales</taxon>
        <taxon>Propionibacteriaceae</taxon>
        <taxon>Propioniciclava</taxon>
    </lineage>
</organism>
<sequence length="195" mass="22109">MVVFVDANVWHSRTLRDWVGTLYTLPETPPFEVRWTEDVMAEVLYSLRRKHPDWDGGRITRIRDLLQSTFEVGRVESFPMDERYQGKDPLDAHVHAAAVACGAGILLTCNVSDFVWDEATAPYDVLNPDAFLTLMDDSAPELIRAATLSMNQYWFSKTGSANLPARLKKAGCPEFAERVRRHTQGQEHALLKTTD</sequence>
<dbReference type="EMBL" id="SDMQ01000015">
    <property type="protein sequence ID" value="TBT83036.1"/>
    <property type="molecule type" value="Genomic_DNA"/>
</dbReference>
<evidence type="ECO:0000313" key="2">
    <source>
        <dbReference type="Proteomes" id="UP000292373"/>
    </source>
</evidence>
<protein>
    <submittedName>
        <fullName evidence="1">PIN domain-containing protein</fullName>
    </submittedName>
</protein>
<reference evidence="1 2" key="1">
    <citation type="submission" date="2019-01" db="EMBL/GenBank/DDBJ databases">
        <title>Lactibacter flavus gen. nov., sp. nov., a novel bacterium of the family Propionibacteriaceae isolated from raw milk and dairy products.</title>
        <authorList>
            <person name="Huptas C."/>
            <person name="Wenning M."/>
            <person name="Breitenwieser F."/>
            <person name="Doll E."/>
            <person name="Von Neubeck M."/>
            <person name="Busse H.-J."/>
            <person name="Scherer S."/>
        </authorList>
    </citation>
    <scope>NUCLEOTIDE SEQUENCE [LARGE SCALE GENOMIC DNA]</scope>
    <source>
        <strain evidence="1 2">KCTC 33808</strain>
    </source>
</reference>
<dbReference type="OrthoDB" id="211933at2"/>